<comment type="caution">
    <text evidence="1">The sequence shown here is derived from an EMBL/GenBank/DDBJ whole genome shotgun (WGS) entry which is preliminary data.</text>
</comment>
<gene>
    <name evidence="1" type="ORF">KFK09_011284</name>
</gene>
<protein>
    <submittedName>
        <fullName evidence="1">Uncharacterized protein</fullName>
    </submittedName>
</protein>
<evidence type="ECO:0000313" key="2">
    <source>
        <dbReference type="Proteomes" id="UP000829196"/>
    </source>
</evidence>
<dbReference type="EMBL" id="JAGYWB010000009">
    <property type="protein sequence ID" value="KAI0510675.1"/>
    <property type="molecule type" value="Genomic_DNA"/>
</dbReference>
<proteinExistence type="predicted"/>
<keyword evidence="2" id="KW-1185">Reference proteome</keyword>
<name>A0A8T3BFH8_DENNO</name>
<reference evidence="1" key="1">
    <citation type="journal article" date="2022" name="Front. Genet.">
        <title>Chromosome-Scale Assembly of the Dendrobium nobile Genome Provides Insights Into the Molecular Mechanism of the Biosynthesis of the Medicinal Active Ingredient of Dendrobium.</title>
        <authorList>
            <person name="Xu Q."/>
            <person name="Niu S.-C."/>
            <person name="Li K.-L."/>
            <person name="Zheng P.-J."/>
            <person name="Zhang X.-J."/>
            <person name="Jia Y."/>
            <person name="Liu Y."/>
            <person name="Niu Y.-X."/>
            <person name="Yu L.-H."/>
            <person name="Chen D.-F."/>
            <person name="Zhang G.-Q."/>
        </authorList>
    </citation>
    <scope>NUCLEOTIDE SEQUENCE</scope>
    <source>
        <tissue evidence="1">Leaf</tissue>
    </source>
</reference>
<evidence type="ECO:0000313" key="1">
    <source>
        <dbReference type="EMBL" id="KAI0510675.1"/>
    </source>
</evidence>
<organism evidence="1 2">
    <name type="scientific">Dendrobium nobile</name>
    <name type="common">Orchid</name>
    <dbReference type="NCBI Taxonomy" id="94219"/>
    <lineage>
        <taxon>Eukaryota</taxon>
        <taxon>Viridiplantae</taxon>
        <taxon>Streptophyta</taxon>
        <taxon>Embryophyta</taxon>
        <taxon>Tracheophyta</taxon>
        <taxon>Spermatophyta</taxon>
        <taxon>Magnoliopsida</taxon>
        <taxon>Liliopsida</taxon>
        <taxon>Asparagales</taxon>
        <taxon>Orchidaceae</taxon>
        <taxon>Epidendroideae</taxon>
        <taxon>Malaxideae</taxon>
        <taxon>Dendrobiinae</taxon>
        <taxon>Dendrobium</taxon>
    </lineage>
</organism>
<dbReference type="AlphaFoldDB" id="A0A8T3BFH8"/>
<dbReference type="Proteomes" id="UP000829196">
    <property type="component" value="Unassembled WGS sequence"/>
</dbReference>
<accession>A0A8T3BFH8</accession>
<sequence length="57" mass="6582">MRPILRRKALARSNKYTSYKMHCMVEVGRINVDMFVWGGKTIVDEQCRSKGPYSTGD</sequence>